<dbReference type="Gene3D" id="3.40.640.10">
    <property type="entry name" value="Type I PLP-dependent aspartate aminotransferase-like (Major domain)"/>
    <property type="match status" value="1"/>
</dbReference>
<protein>
    <recommendedName>
        <fullName evidence="6">Aminotransferase</fullName>
        <ecNumber evidence="6">2.6.1.-</ecNumber>
    </recommendedName>
</protein>
<dbReference type="InterPro" id="IPR004839">
    <property type="entry name" value="Aminotransferase_I/II_large"/>
</dbReference>
<organism evidence="8 9">
    <name type="scientific">Marinomonas communis</name>
    <dbReference type="NCBI Taxonomy" id="28254"/>
    <lineage>
        <taxon>Bacteria</taxon>
        <taxon>Pseudomonadati</taxon>
        <taxon>Pseudomonadota</taxon>
        <taxon>Gammaproteobacteria</taxon>
        <taxon>Oceanospirillales</taxon>
        <taxon>Oceanospirillaceae</taxon>
        <taxon>Marinomonas</taxon>
    </lineage>
</organism>
<dbReference type="Pfam" id="PF00155">
    <property type="entry name" value="Aminotran_1_2"/>
    <property type="match status" value="1"/>
</dbReference>
<evidence type="ECO:0000259" key="7">
    <source>
        <dbReference type="Pfam" id="PF00155"/>
    </source>
</evidence>
<keyword evidence="5" id="KW-0663">Pyridoxal phosphate</keyword>
<dbReference type="GO" id="GO:0006520">
    <property type="term" value="P:amino acid metabolic process"/>
    <property type="evidence" value="ECO:0007669"/>
    <property type="project" value="InterPro"/>
</dbReference>
<evidence type="ECO:0000313" key="9">
    <source>
        <dbReference type="Proteomes" id="UP000295729"/>
    </source>
</evidence>
<gene>
    <name evidence="8" type="ORF">C8D85_2513</name>
</gene>
<dbReference type="InterPro" id="IPR004838">
    <property type="entry name" value="NHTrfase_class1_PyrdxlP-BS"/>
</dbReference>
<dbReference type="InterPro" id="IPR015424">
    <property type="entry name" value="PyrdxlP-dep_Trfase"/>
</dbReference>
<accession>A0A4R6XAD6</accession>
<sequence length="400" mass="43657">MNYQSTRLEQVKSSPSMAVSQAAKQMVRDGMAVVDLSLGEPDFNTPEDIIQAAIVAMYKGQTRYTAPDGTPELKDAIIQKFKSDNALDFNRNEISVGNGAKQVIFNALMATLEEGDEVVILAPYFVSYPDMVKLHGGIPKVVACTAENNFCPTKEALQEAITEKTRWIIINTPSNPSGAILTKENLAMIGNVVNQYPRCLIMSDEIYEKICFDEGQFTSFGKACPELKDRTLIINGVSKSYAMTGWRIGYGAGPEGLIKAMNKLQSQSTTNPSSISQAASVKALTGDQSFVEFCRLKYQSRRDLMIRGLADVPELKAFVPAGAFYIFADCEALIGKTTKNGQVLNNDTEVATFLLREALVACVPGAAYGLEPFVRFSFATSEEQLEQALTNIKAAIATLK</sequence>
<dbReference type="InterPro" id="IPR015422">
    <property type="entry name" value="PyrdxlP-dep_Trfase_small"/>
</dbReference>
<feature type="domain" description="Aminotransferase class I/classII large" evidence="7">
    <location>
        <begin position="33"/>
        <end position="392"/>
    </location>
</feature>
<evidence type="ECO:0000256" key="1">
    <source>
        <dbReference type="ARBA" id="ARBA00001933"/>
    </source>
</evidence>
<evidence type="ECO:0000256" key="6">
    <source>
        <dbReference type="RuleBase" id="RU000481"/>
    </source>
</evidence>
<dbReference type="CDD" id="cd00609">
    <property type="entry name" value="AAT_like"/>
    <property type="match status" value="1"/>
</dbReference>
<dbReference type="InterPro" id="IPR015421">
    <property type="entry name" value="PyrdxlP-dep_Trfase_major"/>
</dbReference>
<dbReference type="RefSeq" id="WP_162847583.1">
    <property type="nucleotide sequence ID" value="NZ_SNZA01000004.1"/>
</dbReference>
<dbReference type="Proteomes" id="UP000295729">
    <property type="component" value="Unassembled WGS sequence"/>
</dbReference>
<comment type="cofactor">
    <cofactor evidence="1 6">
        <name>pyridoxal 5'-phosphate</name>
        <dbReference type="ChEBI" id="CHEBI:597326"/>
    </cofactor>
</comment>
<dbReference type="Gene3D" id="3.90.1150.10">
    <property type="entry name" value="Aspartate Aminotransferase, domain 1"/>
    <property type="match status" value="1"/>
</dbReference>
<keyword evidence="9" id="KW-1185">Reference proteome</keyword>
<dbReference type="GO" id="GO:0008483">
    <property type="term" value="F:transaminase activity"/>
    <property type="evidence" value="ECO:0007669"/>
    <property type="project" value="UniProtKB-KW"/>
</dbReference>
<dbReference type="GO" id="GO:0030170">
    <property type="term" value="F:pyridoxal phosphate binding"/>
    <property type="evidence" value="ECO:0007669"/>
    <property type="project" value="InterPro"/>
</dbReference>
<dbReference type="SUPFAM" id="SSF53383">
    <property type="entry name" value="PLP-dependent transferases"/>
    <property type="match status" value="1"/>
</dbReference>
<dbReference type="AlphaFoldDB" id="A0A4R6XAD6"/>
<dbReference type="FunFam" id="3.40.640.10:FF:000033">
    <property type="entry name" value="Aspartate aminotransferase"/>
    <property type="match status" value="1"/>
</dbReference>
<dbReference type="EC" id="2.6.1.-" evidence="6"/>
<reference evidence="8 9" key="1">
    <citation type="submission" date="2019-03" db="EMBL/GenBank/DDBJ databases">
        <title>Genomic Encyclopedia of Type Strains, Phase IV (KMG-IV): sequencing the most valuable type-strain genomes for metagenomic binning, comparative biology and taxonomic classification.</title>
        <authorList>
            <person name="Goeker M."/>
        </authorList>
    </citation>
    <scope>NUCLEOTIDE SEQUENCE [LARGE SCALE GENOMIC DNA]</scope>
    <source>
        <strain evidence="8 9">DSM 5604</strain>
    </source>
</reference>
<dbReference type="PANTHER" id="PTHR46383">
    <property type="entry name" value="ASPARTATE AMINOTRANSFERASE"/>
    <property type="match status" value="1"/>
</dbReference>
<comment type="similarity">
    <text evidence="2 6">Belongs to the class-I pyridoxal-phosphate-dependent aminotransferase family.</text>
</comment>
<evidence type="ECO:0000256" key="3">
    <source>
        <dbReference type="ARBA" id="ARBA00022576"/>
    </source>
</evidence>
<keyword evidence="3 6" id="KW-0032">Aminotransferase</keyword>
<evidence type="ECO:0000256" key="4">
    <source>
        <dbReference type="ARBA" id="ARBA00022679"/>
    </source>
</evidence>
<dbReference type="InterPro" id="IPR050596">
    <property type="entry name" value="AspAT/PAT-like"/>
</dbReference>
<name>A0A4R6XAD6_9GAMM</name>
<evidence type="ECO:0000256" key="5">
    <source>
        <dbReference type="ARBA" id="ARBA00022898"/>
    </source>
</evidence>
<dbReference type="PANTHER" id="PTHR46383:SF1">
    <property type="entry name" value="ASPARTATE AMINOTRANSFERASE"/>
    <property type="match status" value="1"/>
</dbReference>
<keyword evidence="4 6" id="KW-0808">Transferase</keyword>
<dbReference type="EMBL" id="SNZA01000004">
    <property type="protein sequence ID" value="TDR12478.1"/>
    <property type="molecule type" value="Genomic_DNA"/>
</dbReference>
<evidence type="ECO:0000313" key="8">
    <source>
        <dbReference type="EMBL" id="TDR12478.1"/>
    </source>
</evidence>
<evidence type="ECO:0000256" key="2">
    <source>
        <dbReference type="ARBA" id="ARBA00007441"/>
    </source>
</evidence>
<comment type="caution">
    <text evidence="8">The sequence shown here is derived from an EMBL/GenBank/DDBJ whole genome shotgun (WGS) entry which is preliminary data.</text>
</comment>
<proteinExistence type="inferred from homology"/>
<dbReference type="PROSITE" id="PS00105">
    <property type="entry name" value="AA_TRANSFER_CLASS_1"/>
    <property type="match status" value="1"/>
</dbReference>